<dbReference type="RefSeq" id="WP_146001538.1">
    <property type="nucleotide sequence ID" value="NZ_FXZI01000076.1"/>
</dbReference>
<evidence type="ECO:0000313" key="3">
    <source>
        <dbReference type="Proteomes" id="UP000234300"/>
    </source>
</evidence>
<feature type="transmembrane region" description="Helical" evidence="1">
    <location>
        <begin position="38"/>
        <end position="57"/>
    </location>
</feature>
<feature type="transmembrane region" description="Helical" evidence="1">
    <location>
        <begin position="12"/>
        <end position="32"/>
    </location>
</feature>
<gene>
    <name evidence="2" type="ORF">BAURA86_04109</name>
</gene>
<sequence length="156" mass="16951">MRNSGFAVDGIIKLLLAVLGIIFIGGLEDFFFVPRWLVITPLVLLFLSAATHISYAATKGEKRYLKFPLGFNGLHNRLQSPLVQPSRPSECLTAAARPSPPIKLARTAFSTDQAFPQAAFRRSSVGAHSWTSTGTYPRQRLIGGEFSLWCDGGVGG</sequence>
<reference evidence="2 3" key="1">
    <citation type="submission" date="2017-03" db="EMBL/GenBank/DDBJ databases">
        <authorList>
            <person name="Afonso C.L."/>
            <person name="Miller P.J."/>
            <person name="Scott M.A."/>
            <person name="Spackman E."/>
            <person name="Goraichik I."/>
            <person name="Dimitrov K.M."/>
            <person name="Suarez D.L."/>
            <person name="Swayne D.E."/>
        </authorList>
    </citation>
    <scope>NUCLEOTIDE SEQUENCE [LARGE SCALE GENOMIC DNA]</scope>
    <source>
        <strain evidence="3">8(6)</strain>
    </source>
</reference>
<organism evidence="2 3">
    <name type="scientific">Brevibacterium aurantiacum</name>
    <dbReference type="NCBI Taxonomy" id="273384"/>
    <lineage>
        <taxon>Bacteria</taxon>
        <taxon>Bacillati</taxon>
        <taxon>Actinomycetota</taxon>
        <taxon>Actinomycetes</taxon>
        <taxon>Micrococcales</taxon>
        <taxon>Brevibacteriaceae</taxon>
        <taxon>Brevibacterium</taxon>
    </lineage>
</organism>
<evidence type="ECO:0000313" key="2">
    <source>
        <dbReference type="EMBL" id="SMY05484.1"/>
    </source>
</evidence>
<keyword evidence="1" id="KW-1133">Transmembrane helix</keyword>
<dbReference type="EMBL" id="FXZI01000076">
    <property type="protein sequence ID" value="SMY05484.1"/>
    <property type="molecule type" value="Genomic_DNA"/>
</dbReference>
<dbReference type="AlphaFoldDB" id="A0A2H1L0Y7"/>
<proteinExistence type="predicted"/>
<evidence type="ECO:0000256" key="1">
    <source>
        <dbReference type="SAM" id="Phobius"/>
    </source>
</evidence>
<name>A0A2H1L0Y7_BREAU</name>
<keyword evidence="1" id="KW-0812">Transmembrane</keyword>
<keyword evidence="1" id="KW-0472">Membrane</keyword>
<accession>A0A2H1L0Y7</accession>
<dbReference type="Proteomes" id="UP000234300">
    <property type="component" value="Unassembled WGS sequence"/>
</dbReference>
<protein>
    <submittedName>
        <fullName evidence="2">Uncharacterized protein</fullName>
    </submittedName>
</protein>